<dbReference type="VEuPathDB" id="TrichDB:TVAG_344060"/>
<evidence type="ECO:0000313" key="2">
    <source>
        <dbReference type="EMBL" id="EAY11312.1"/>
    </source>
</evidence>
<dbReference type="KEGG" id="tva:4769265"/>
<name>A2E7M7_TRIV3</name>
<evidence type="ECO:0000259" key="1">
    <source>
        <dbReference type="Pfam" id="PF14649"/>
    </source>
</evidence>
<dbReference type="PANTHER" id="PTHR13650:SF0">
    <property type="entry name" value="SPATACSIN"/>
    <property type="match status" value="1"/>
</dbReference>
<keyword evidence="3" id="KW-1185">Reference proteome</keyword>
<organism evidence="2 3">
    <name type="scientific">Trichomonas vaginalis (strain ATCC PRA-98 / G3)</name>
    <dbReference type="NCBI Taxonomy" id="412133"/>
    <lineage>
        <taxon>Eukaryota</taxon>
        <taxon>Metamonada</taxon>
        <taxon>Parabasalia</taxon>
        <taxon>Trichomonadida</taxon>
        <taxon>Trichomonadidae</taxon>
        <taxon>Trichomonas</taxon>
    </lineage>
</organism>
<sequence length="2043" mass="231371">MNSITTLFELPKELGTDLSGTKVSIAGKFSLLLFDKGELKLHSSAVNSIILSETGVNSFAWIETTISKQELLAVTKGNSLVIYAFENIKTDASPFDSSATVYSFSPRQLNEHITEIISLPLKSSTAELISSGLNKIIFIDQNNKFNMYNIYPDGIYQRSIIDVQNCSIFAFDGNFYAGLSSTELHTWDNNLTHIASSVVSGSNIIAIGPKQFIVTILNQANLYDIDCKLVRKYSISNQNSEFVSILSENDVFSLPKEYKLCSANTFLPLFLNSNNEICTINDDIYMQRILDIFPLSVAIPILSSRVGQVGTGTEFLAESAVKARNVGMIDNFIRTQETASVMTFMDSIFNKLKEPKNNQFIFAVFPVISSYCVNQIKGGKKEFSDVLVKFRSLIAPQVIQQPKPAVQEQPKPVNTRRIRKEELVTFCIEALKKNNVTQSLPVLKLSFPDFTNSFHLFRTIILQQVWVHVCSNQLNEAAKLIEELGEVPGEHFREMWRQTTRNKTRQLLYDYLHKQSLLSEQDEQNHQILLKITTKYPNTSFSVAQKLSVTQPFKNVSDDAKLPPWKPIVDLTADYNENANLTFSELFKIPPEPIVESPRYFVGNIALIEAQSPKTIKMLTIEGTSVERLWVLHCEHRVLDMHEMFKSEIEKAKNVNPTPKLVCLKFINTYHSQMNVYELETLLDVLCKNGFFAQFELDDFELLLVRICKNKFLFDQQWWSTTKLDFTDFFKKFASYCAKKSLFMPFEMFVISHPKAKEVDLSDLQEPLIRFIWDLWVKRDPAAATLSCMQFIAKSNSTDPIELWKSLPSESLAPLASFVWNKDPEKFKPGSPETIALSERLKQEYPLLSSLVKGEIPHPKGPEKVKPESKWRSPIYTSKYDLELHDLIQSHFDFDFSKVFTNFYGNYPGQPNYPHFDHPELIAAPAEPPYVHYVKSMLPVSAFQQAVEDGVDEQKFKDLCHQCMKEALTDQEVRLAALTFIELTDIKFGFDSATDYKMVLAIYDKLASGTNDNTEIVNDLSQIFLTHNSDAAVRLQKKLQPSEIDTFLLTTLLGVRCGLPLDYTPIVNFSRRPRPAELLLFIDRAAELGANYQISEVVKIVQAEMPESKDNPLKDHLLFHLNQSLPAEEGPSSNDVPPALVIFRAVRKAGPQQQQAALLQEALNRKTQLYALLATSVDDSDNLLCALVTLMTMVDAPPPIDVQYPPAHDKMVQMFMQVLMKLLLSKKSMEAMQALELFSDSSIVVSLVHFYRSVELFSFRRTEKVLPQLKEKLSQATIEDDLLGSVPVDVIKDSFFQMNDLLIKLCSARSQIHVFRFLELLDGCPVSDFLKPRVALCKKISTFENFRRAIVHCDLLGAPDKIVSDLILNHSLALGQAAAECLGTSSANATKQWLTFQYSTAATPAQVLEIHKQISSTIQNADPIFFVTLFAALLPYAQPTFSTEIAKYARSLFKDDSSKLCKHLDALLVHLQICSDNNIEVNGPPGAPPSLKDLLTLLFPLVEITDLSTSVNLSLASPLLFNLETLQRFFDSSVDKAIDVCLDTRRVSDARLLCEWRNRDPHNIHLLETVQSAITGDCMTAEGIELLKNYGNTTGDLENMLDNVAKNKQWRFVLISLHYKAAKKLNFPTQNILRQKTSEFIESKLSITYSEWPLISQLIKASQMTQQEAAKSLANSYANHVQNVLVKHESIGGTIPVDDYTNNFHDFTKLCDSPSLIGENLFQIAQNLPRGTPLSVRVNLLLHSSTCTPDIDECAETLDSLIDTLTGNNELKLIIDIVSVFPDPALLPRYFQYLIAQQKLDTLPHGQLSEKVGRVIMNCARHVHPFEPQKYFDLTLQYSLFRDHAELQMECGSRLLQGVPDKSQLQEASRHYLLALAYFLHEKCYSLSMECLKKLSLISLQLEVPEPSILHLDKQQVLQLMCTKDFPFALTIAVAFDMDTEANWAEALYAQSVQNKGEDFLTAFQYFRPITSNLCDGVVRKFKASTQDEGQKDRMKQFLLNIPNLVERYRIAKSLDFQDQIESMKEVNPVVCEWCERVLMSKQ</sequence>
<protein>
    <recommendedName>
        <fullName evidence="1">Spatacsin C-terminal domain-containing protein</fullName>
    </recommendedName>
</protein>
<dbReference type="Pfam" id="PF14649">
    <property type="entry name" value="Spatacsin_C"/>
    <property type="match status" value="1"/>
</dbReference>
<evidence type="ECO:0000313" key="3">
    <source>
        <dbReference type="Proteomes" id="UP000001542"/>
    </source>
</evidence>
<dbReference type="PANTHER" id="PTHR13650">
    <property type="entry name" value="SPATACSIN"/>
    <property type="match status" value="1"/>
</dbReference>
<dbReference type="EMBL" id="DS113321">
    <property type="protein sequence ID" value="EAY11312.1"/>
    <property type="molecule type" value="Genomic_DNA"/>
</dbReference>
<dbReference type="InterPro" id="IPR028107">
    <property type="entry name" value="Spatacsin_C_dom"/>
</dbReference>
<dbReference type="InParanoid" id="A2E7M7"/>
<accession>A2E7M7</accession>
<dbReference type="OMA" id="IWITVEI"/>
<dbReference type="OrthoDB" id="10387910at2759"/>
<proteinExistence type="predicted"/>
<dbReference type="InterPro" id="IPR028103">
    <property type="entry name" value="Spatacsin"/>
</dbReference>
<feature type="domain" description="Spatacsin C-terminal" evidence="1">
    <location>
        <begin position="1716"/>
        <end position="1983"/>
    </location>
</feature>
<reference evidence="2" key="1">
    <citation type="submission" date="2006-10" db="EMBL/GenBank/DDBJ databases">
        <authorList>
            <person name="Amadeo P."/>
            <person name="Zhao Q."/>
            <person name="Wortman J."/>
            <person name="Fraser-Liggett C."/>
            <person name="Carlton J."/>
        </authorList>
    </citation>
    <scope>NUCLEOTIDE SEQUENCE</scope>
    <source>
        <strain evidence="2">G3</strain>
    </source>
</reference>
<dbReference type="Proteomes" id="UP000001542">
    <property type="component" value="Unassembled WGS sequence"/>
</dbReference>
<gene>
    <name evidence="2" type="ORF">TVAG_344060</name>
</gene>
<dbReference type="STRING" id="5722.A2E7M7"/>
<dbReference type="GO" id="GO:0005737">
    <property type="term" value="C:cytoplasm"/>
    <property type="evidence" value="ECO:0000318"/>
    <property type="project" value="GO_Central"/>
</dbReference>
<dbReference type="VEuPathDB" id="TrichDB:TVAGG3_0544630"/>
<reference evidence="2" key="2">
    <citation type="journal article" date="2007" name="Science">
        <title>Draft genome sequence of the sexually transmitted pathogen Trichomonas vaginalis.</title>
        <authorList>
            <person name="Carlton J.M."/>
            <person name="Hirt R.P."/>
            <person name="Silva J.C."/>
            <person name="Delcher A.L."/>
            <person name="Schatz M."/>
            <person name="Zhao Q."/>
            <person name="Wortman J.R."/>
            <person name="Bidwell S.L."/>
            <person name="Alsmark U.C.M."/>
            <person name="Besteiro S."/>
            <person name="Sicheritz-Ponten T."/>
            <person name="Noel C.J."/>
            <person name="Dacks J.B."/>
            <person name="Foster P.G."/>
            <person name="Simillion C."/>
            <person name="Van de Peer Y."/>
            <person name="Miranda-Saavedra D."/>
            <person name="Barton G.J."/>
            <person name="Westrop G.D."/>
            <person name="Mueller S."/>
            <person name="Dessi D."/>
            <person name="Fiori P.L."/>
            <person name="Ren Q."/>
            <person name="Paulsen I."/>
            <person name="Zhang H."/>
            <person name="Bastida-Corcuera F.D."/>
            <person name="Simoes-Barbosa A."/>
            <person name="Brown M.T."/>
            <person name="Hayes R.D."/>
            <person name="Mukherjee M."/>
            <person name="Okumura C.Y."/>
            <person name="Schneider R."/>
            <person name="Smith A.J."/>
            <person name="Vanacova S."/>
            <person name="Villalvazo M."/>
            <person name="Haas B.J."/>
            <person name="Pertea M."/>
            <person name="Feldblyum T.V."/>
            <person name="Utterback T.R."/>
            <person name="Shu C.L."/>
            <person name="Osoegawa K."/>
            <person name="de Jong P.J."/>
            <person name="Hrdy I."/>
            <person name="Horvathova L."/>
            <person name="Zubacova Z."/>
            <person name="Dolezal P."/>
            <person name="Malik S.B."/>
            <person name="Logsdon J.M. Jr."/>
            <person name="Henze K."/>
            <person name="Gupta A."/>
            <person name="Wang C.C."/>
            <person name="Dunne R.L."/>
            <person name="Upcroft J.A."/>
            <person name="Upcroft P."/>
            <person name="White O."/>
            <person name="Salzberg S.L."/>
            <person name="Tang P."/>
            <person name="Chiu C.-H."/>
            <person name="Lee Y.-S."/>
            <person name="Embley T.M."/>
            <person name="Coombs G.H."/>
            <person name="Mottram J.C."/>
            <person name="Tachezy J."/>
            <person name="Fraser-Liggett C.M."/>
            <person name="Johnson P.J."/>
        </authorList>
    </citation>
    <scope>NUCLEOTIDE SEQUENCE [LARGE SCALE GENOMIC DNA]</scope>
    <source>
        <strain evidence="2">G3</strain>
    </source>
</reference>